<comment type="caution">
    <text evidence="1">The sequence shown here is derived from an EMBL/GenBank/DDBJ whole genome shotgun (WGS) entry which is preliminary data.</text>
</comment>
<gene>
    <name evidence="1" type="ORF">GGX14DRAFT_396969</name>
</gene>
<reference evidence="1" key="1">
    <citation type="submission" date="2023-03" db="EMBL/GenBank/DDBJ databases">
        <title>Massive genome expansion in bonnet fungi (Mycena s.s.) driven by repeated elements and novel gene families across ecological guilds.</title>
        <authorList>
            <consortium name="Lawrence Berkeley National Laboratory"/>
            <person name="Harder C.B."/>
            <person name="Miyauchi S."/>
            <person name="Viragh M."/>
            <person name="Kuo A."/>
            <person name="Thoen E."/>
            <person name="Andreopoulos B."/>
            <person name="Lu D."/>
            <person name="Skrede I."/>
            <person name="Drula E."/>
            <person name="Henrissat B."/>
            <person name="Morin E."/>
            <person name="Kohler A."/>
            <person name="Barry K."/>
            <person name="LaButti K."/>
            <person name="Morin E."/>
            <person name="Salamov A."/>
            <person name="Lipzen A."/>
            <person name="Mereny Z."/>
            <person name="Hegedus B."/>
            <person name="Baldrian P."/>
            <person name="Stursova M."/>
            <person name="Weitz H."/>
            <person name="Taylor A."/>
            <person name="Grigoriev I.V."/>
            <person name="Nagy L.G."/>
            <person name="Martin F."/>
            <person name="Kauserud H."/>
        </authorList>
    </citation>
    <scope>NUCLEOTIDE SEQUENCE</scope>
    <source>
        <strain evidence="1">9144</strain>
    </source>
</reference>
<protein>
    <submittedName>
        <fullName evidence="1">Uncharacterized protein</fullName>
    </submittedName>
</protein>
<dbReference type="Proteomes" id="UP001219525">
    <property type="component" value="Unassembled WGS sequence"/>
</dbReference>
<dbReference type="AlphaFoldDB" id="A0AAD6VAB5"/>
<evidence type="ECO:0000313" key="1">
    <source>
        <dbReference type="EMBL" id="KAJ7206584.1"/>
    </source>
</evidence>
<evidence type="ECO:0000313" key="2">
    <source>
        <dbReference type="Proteomes" id="UP001219525"/>
    </source>
</evidence>
<organism evidence="1 2">
    <name type="scientific">Mycena pura</name>
    <dbReference type="NCBI Taxonomy" id="153505"/>
    <lineage>
        <taxon>Eukaryota</taxon>
        <taxon>Fungi</taxon>
        <taxon>Dikarya</taxon>
        <taxon>Basidiomycota</taxon>
        <taxon>Agaricomycotina</taxon>
        <taxon>Agaricomycetes</taxon>
        <taxon>Agaricomycetidae</taxon>
        <taxon>Agaricales</taxon>
        <taxon>Marasmiineae</taxon>
        <taxon>Mycenaceae</taxon>
        <taxon>Mycena</taxon>
    </lineage>
</organism>
<dbReference type="EMBL" id="JARJCW010000039">
    <property type="protein sequence ID" value="KAJ7206584.1"/>
    <property type="molecule type" value="Genomic_DNA"/>
</dbReference>
<keyword evidence="2" id="KW-1185">Reference proteome</keyword>
<sequence length="176" mass="19441">MCGLAEFRDEGQGRPWGNHGAQRLYRILISESAYQIWTLRNERAIENDGWDGRQAARHKPKITTLSIVFPARLGDVSGVNHRDPIGAGALPAPNRWRHKVPGLEVSEFEGAVDLHKPFVQSDSVRHTLPPESSDGSDAACNRSRANGLLDRKGCPLFAIGCWTLDQSHVLGEHMSV</sequence>
<accession>A0AAD6VAB5</accession>
<name>A0AAD6VAB5_9AGAR</name>
<proteinExistence type="predicted"/>